<dbReference type="AlphaFoldDB" id="A0A117ML25"/>
<dbReference type="Proteomes" id="UP000053923">
    <property type="component" value="Unassembled WGS sequence"/>
</dbReference>
<proteinExistence type="predicted"/>
<accession>A0A117ML25</accession>
<keyword evidence="2" id="KW-1185">Reference proteome</keyword>
<gene>
    <name evidence="1" type="ORF">ADL12_40100</name>
</gene>
<evidence type="ECO:0000313" key="2">
    <source>
        <dbReference type="Proteomes" id="UP000053923"/>
    </source>
</evidence>
<protein>
    <submittedName>
        <fullName evidence="1">Uncharacterized protein</fullName>
    </submittedName>
</protein>
<dbReference type="RefSeq" id="WP_062712649.1">
    <property type="nucleotide sequence ID" value="NZ_LLZG01000388.1"/>
</dbReference>
<organism evidence="1 2">
    <name type="scientific">Streptomyces regalis</name>
    <dbReference type="NCBI Taxonomy" id="68262"/>
    <lineage>
        <taxon>Bacteria</taxon>
        <taxon>Bacillati</taxon>
        <taxon>Actinomycetota</taxon>
        <taxon>Actinomycetes</taxon>
        <taxon>Kitasatosporales</taxon>
        <taxon>Streptomycetaceae</taxon>
        <taxon>Streptomyces</taxon>
    </lineage>
</organism>
<comment type="caution">
    <text evidence="1">The sequence shown here is derived from an EMBL/GenBank/DDBJ whole genome shotgun (WGS) entry which is preliminary data.</text>
</comment>
<sequence length="148" mass="16284">MEPEEIAQLRTMYIFSPPAREGWGLTYESLEAKLRQRNPDEFIRVDDGSDGPVRGSSMHFGITLDDEQLEGMALLSPEGVSVLDCTTGSAARFALWLKTDVVPTGMSIVFNTEWGLEAELPNTPVPDATRPRIATTFTEHLVATGDLD</sequence>
<evidence type="ECO:0000313" key="1">
    <source>
        <dbReference type="EMBL" id="KUL23272.1"/>
    </source>
</evidence>
<dbReference type="OrthoDB" id="4162959at2"/>
<name>A0A117ML25_9ACTN</name>
<reference evidence="2" key="1">
    <citation type="submission" date="2015-10" db="EMBL/GenBank/DDBJ databases">
        <authorList>
            <person name="Ju K.-S."/>
            <person name="Doroghazi J.R."/>
            <person name="Metcalf W.W."/>
        </authorList>
    </citation>
    <scope>NUCLEOTIDE SEQUENCE [LARGE SCALE GENOMIC DNA]</scope>
    <source>
        <strain evidence="2">NRRL 3151</strain>
    </source>
</reference>
<dbReference type="EMBL" id="LLZG01000388">
    <property type="protein sequence ID" value="KUL23272.1"/>
    <property type="molecule type" value="Genomic_DNA"/>
</dbReference>